<keyword evidence="2" id="KW-0805">Transcription regulation</keyword>
<dbReference type="AlphaFoldDB" id="A0A0F9W4Z1"/>
<dbReference type="FunFam" id="1.10.10.10:FF:000001">
    <property type="entry name" value="LysR family transcriptional regulator"/>
    <property type="match status" value="1"/>
</dbReference>
<dbReference type="GO" id="GO:0003700">
    <property type="term" value="F:DNA-binding transcription factor activity"/>
    <property type="evidence" value="ECO:0007669"/>
    <property type="project" value="InterPro"/>
</dbReference>
<dbReference type="PRINTS" id="PR00039">
    <property type="entry name" value="HTHLYSR"/>
</dbReference>
<name>A0A0F9W4Z1_9ZZZZ</name>
<keyword evidence="3" id="KW-0238">DNA-binding</keyword>
<sequence>MLNLNTNNRDIHMEIKWFEDFLSLARCKNFSRAANERHVTQSALSRRIRQLEDWLGFPLIDRTTTPIRLSPQGNEFLPYAKELVHSLDCARDDIKSRYTEESGVLTFAALNTLSLTFFPNWIRSMEHRHNGLQMRLVEPCPSFLGTILPLIEGQSDFLLTYAHESIASMRELERFAFVGLGTERLLPVSLAGLDGSPLHPVVQNGLPIRYLGYGAGTFFGQALKSVFERHPLALSKAYENTMSVGLKAMAMAGSGVAWLPQSLIHEELSRGILVPATDNEVWQLQVEIRIYRARQLRSRCAEQFWQDVVNEHLPVSHALTA</sequence>
<dbReference type="PANTHER" id="PTHR30126:SF2">
    <property type="entry name" value="HTH-TYPE TRANSCRIPTIONAL REGULATOR YJIE"/>
    <property type="match status" value="1"/>
</dbReference>
<gene>
    <name evidence="6" type="ORF">LCGC14_0058810</name>
</gene>
<dbReference type="Gene3D" id="1.10.10.10">
    <property type="entry name" value="Winged helix-like DNA-binding domain superfamily/Winged helix DNA-binding domain"/>
    <property type="match status" value="1"/>
</dbReference>
<dbReference type="PANTHER" id="PTHR30126">
    <property type="entry name" value="HTH-TYPE TRANSCRIPTIONAL REGULATOR"/>
    <property type="match status" value="1"/>
</dbReference>
<proteinExistence type="inferred from homology"/>
<evidence type="ECO:0000313" key="6">
    <source>
        <dbReference type="EMBL" id="KKO07313.1"/>
    </source>
</evidence>
<dbReference type="InterPro" id="IPR000847">
    <property type="entry name" value="LysR_HTH_N"/>
</dbReference>
<keyword evidence="4" id="KW-0804">Transcription</keyword>
<dbReference type="EMBL" id="LAZR01000013">
    <property type="protein sequence ID" value="KKO07313.1"/>
    <property type="molecule type" value="Genomic_DNA"/>
</dbReference>
<dbReference type="CDD" id="cd05466">
    <property type="entry name" value="PBP2_LTTR_substrate"/>
    <property type="match status" value="1"/>
</dbReference>
<dbReference type="Pfam" id="PF03466">
    <property type="entry name" value="LysR_substrate"/>
    <property type="match status" value="1"/>
</dbReference>
<reference evidence="6" key="1">
    <citation type="journal article" date="2015" name="Nature">
        <title>Complex archaea that bridge the gap between prokaryotes and eukaryotes.</title>
        <authorList>
            <person name="Spang A."/>
            <person name="Saw J.H."/>
            <person name="Jorgensen S.L."/>
            <person name="Zaremba-Niedzwiedzka K."/>
            <person name="Martijn J."/>
            <person name="Lind A.E."/>
            <person name="van Eijk R."/>
            <person name="Schleper C."/>
            <person name="Guy L."/>
            <person name="Ettema T.J."/>
        </authorList>
    </citation>
    <scope>NUCLEOTIDE SEQUENCE</scope>
</reference>
<feature type="domain" description="HTH lysR-type" evidence="5">
    <location>
        <begin position="13"/>
        <end position="70"/>
    </location>
</feature>
<evidence type="ECO:0000256" key="2">
    <source>
        <dbReference type="ARBA" id="ARBA00023015"/>
    </source>
</evidence>
<dbReference type="SUPFAM" id="SSF46785">
    <property type="entry name" value="Winged helix' DNA-binding domain"/>
    <property type="match status" value="1"/>
</dbReference>
<dbReference type="Pfam" id="PF00126">
    <property type="entry name" value="HTH_1"/>
    <property type="match status" value="1"/>
</dbReference>
<organism evidence="6">
    <name type="scientific">marine sediment metagenome</name>
    <dbReference type="NCBI Taxonomy" id="412755"/>
    <lineage>
        <taxon>unclassified sequences</taxon>
        <taxon>metagenomes</taxon>
        <taxon>ecological metagenomes</taxon>
    </lineage>
</organism>
<comment type="caution">
    <text evidence="6">The sequence shown here is derived from an EMBL/GenBank/DDBJ whole genome shotgun (WGS) entry which is preliminary data.</text>
</comment>
<protein>
    <recommendedName>
        <fullName evidence="5">HTH lysR-type domain-containing protein</fullName>
    </recommendedName>
</protein>
<evidence type="ECO:0000256" key="4">
    <source>
        <dbReference type="ARBA" id="ARBA00023163"/>
    </source>
</evidence>
<dbReference type="InterPro" id="IPR005119">
    <property type="entry name" value="LysR_subst-bd"/>
</dbReference>
<evidence type="ECO:0000256" key="3">
    <source>
        <dbReference type="ARBA" id="ARBA00023125"/>
    </source>
</evidence>
<evidence type="ECO:0000259" key="5">
    <source>
        <dbReference type="PROSITE" id="PS50931"/>
    </source>
</evidence>
<dbReference type="SUPFAM" id="SSF53850">
    <property type="entry name" value="Periplasmic binding protein-like II"/>
    <property type="match status" value="1"/>
</dbReference>
<accession>A0A0F9W4Z1</accession>
<dbReference type="PROSITE" id="PS50931">
    <property type="entry name" value="HTH_LYSR"/>
    <property type="match status" value="1"/>
</dbReference>
<dbReference type="GO" id="GO:0000976">
    <property type="term" value="F:transcription cis-regulatory region binding"/>
    <property type="evidence" value="ECO:0007669"/>
    <property type="project" value="TreeGrafter"/>
</dbReference>
<dbReference type="Gene3D" id="3.40.190.10">
    <property type="entry name" value="Periplasmic binding protein-like II"/>
    <property type="match status" value="2"/>
</dbReference>
<comment type="similarity">
    <text evidence="1">Belongs to the LysR transcriptional regulatory family.</text>
</comment>
<dbReference type="InterPro" id="IPR036390">
    <property type="entry name" value="WH_DNA-bd_sf"/>
</dbReference>
<dbReference type="InterPro" id="IPR036388">
    <property type="entry name" value="WH-like_DNA-bd_sf"/>
</dbReference>
<evidence type="ECO:0000256" key="1">
    <source>
        <dbReference type="ARBA" id="ARBA00009437"/>
    </source>
</evidence>